<feature type="compositionally biased region" description="Basic residues" evidence="2">
    <location>
        <begin position="334"/>
        <end position="343"/>
    </location>
</feature>
<proteinExistence type="predicted"/>
<feature type="compositionally biased region" description="Polar residues" evidence="2">
    <location>
        <begin position="310"/>
        <end position="322"/>
    </location>
</feature>
<dbReference type="SMART" id="SM00320">
    <property type="entry name" value="WD40"/>
    <property type="match status" value="1"/>
</dbReference>
<dbReference type="GO" id="GO:0000109">
    <property type="term" value="C:nucleotide-excision repair complex"/>
    <property type="evidence" value="ECO:0007669"/>
    <property type="project" value="TreeGrafter"/>
</dbReference>
<gene>
    <name evidence="3" type="ORF">PVAP13_5NG500786</name>
</gene>
<evidence type="ECO:0000256" key="2">
    <source>
        <dbReference type="SAM" id="MobiDB-lite"/>
    </source>
</evidence>
<sequence length="463" mass="49526">MEGCFCLLGMDSGWVVMGKSNIVPADLAAASAAWQPRLNFSPLPDDTYLMVLGGVVYMAVPFYKRGRKIEEKPGDIGLAVTLAGAEEGEVADMEDARGNRLLAVVNLEVREAAHGEIGVREDDGDNGGPKPGWRRGRSGGGSTRSSARAGCRVGDGGALSLSLSDLAGVGSSGEYNRRGKGSGGDGWRAWDPAVGTAGMGDGWCVVNLCRSSWILRCLVKCSLQPCLQLQQTHMLIATGRADVQVRLCDIASGAFTHTLSGHHDGIMSLEWSASSEWVFMSGGCDGAIRFWDIRRAGCFRVLDQSQSQLGRRSPLLKNTTENDQIDSMGPSTSRRSKPHKRTGNSKNSPTMRKGQNVIHGHLQQRLHLGLSSSQNRATSHYGAVTGLQTTKHGMYLLSSDWQAVAIAVTDDPSLAFVPCMASIKFKHGNFEARGKEVVLTTFMAAGTARARSCGGREGNREAV</sequence>
<dbReference type="EMBL" id="CM029046">
    <property type="protein sequence ID" value="KAG2591683.1"/>
    <property type="molecule type" value="Genomic_DNA"/>
</dbReference>
<dbReference type="Proteomes" id="UP000823388">
    <property type="component" value="Chromosome 5N"/>
</dbReference>
<dbReference type="GO" id="GO:0000209">
    <property type="term" value="P:protein polyubiquitination"/>
    <property type="evidence" value="ECO:0007669"/>
    <property type="project" value="TreeGrafter"/>
</dbReference>
<organism evidence="3 4">
    <name type="scientific">Panicum virgatum</name>
    <name type="common">Blackwell switchgrass</name>
    <dbReference type="NCBI Taxonomy" id="38727"/>
    <lineage>
        <taxon>Eukaryota</taxon>
        <taxon>Viridiplantae</taxon>
        <taxon>Streptophyta</taxon>
        <taxon>Embryophyta</taxon>
        <taxon>Tracheophyta</taxon>
        <taxon>Spermatophyta</taxon>
        <taxon>Magnoliopsida</taxon>
        <taxon>Liliopsida</taxon>
        <taxon>Poales</taxon>
        <taxon>Poaceae</taxon>
        <taxon>PACMAD clade</taxon>
        <taxon>Panicoideae</taxon>
        <taxon>Panicodae</taxon>
        <taxon>Paniceae</taxon>
        <taxon>Panicinae</taxon>
        <taxon>Panicum</taxon>
        <taxon>Panicum sect. Hiantes</taxon>
    </lineage>
</organism>
<evidence type="ECO:0000313" key="4">
    <source>
        <dbReference type="Proteomes" id="UP000823388"/>
    </source>
</evidence>
<comment type="caution">
    <text evidence="3">The sequence shown here is derived from an EMBL/GenBank/DDBJ whole genome shotgun (WGS) entry which is preliminary data.</text>
</comment>
<dbReference type="PROSITE" id="PS50082">
    <property type="entry name" value="WD_REPEATS_2"/>
    <property type="match status" value="1"/>
</dbReference>
<feature type="region of interest" description="Disordered" evidence="2">
    <location>
        <begin position="116"/>
        <end position="150"/>
    </location>
</feature>
<accession>A0A8T0S4I0</accession>
<dbReference type="PANTHER" id="PTHR46202">
    <property type="entry name" value="DNA EXCISION REPAIR PROTEIN ERCC-8"/>
    <property type="match status" value="1"/>
</dbReference>
<dbReference type="Pfam" id="PF00400">
    <property type="entry name" value="WD40"/>
    <property type="match status" value="1"/>
</dbReference>
<dbReference type="Gene3D" id="2.130.10.10">
    <property type="entry name" value="YVTN repeat-like/Quinoprotein amine dehydrogenase"/>
    <property type="match status" value="1"/>
</dbReference>
<dbReference type="InterPro" id="IPR001680">
    <property type="entry name" value="WD40_rpt"/>
</dbReference>
<dbReference type="AlphaFoldDB" id="A0A8T0S4I0"/>
<evidence type="ECO:0000313" key="3">
    <source>
        <dbReference type="EMBL" id="KAG2591683.1"/>
    </source>
</evidence>
<protein>
    <submittedName>
        <fullName evidence="3">Uncharacterized protein</fullName>
    </submittedName>
</protein>
<evidence type="ECO:0000256" key="1">
    <source>
        <dbReference type="PROSITE-ProRule" id="PRU00221"/>
    </source>
</evidence>
<dbReference type="InterPro" id="IPR015943">
    <property type="entry name" value="WD40/YVTN_repeat-like_dom_sf"/>
</dbReference>
<feature type="repeat" description="WD" evidence="1">
    <location>
        <begin position="259"/>
        <end position="301"/>
    </location>
</feature>
<keyword evidence="4" id="KW-1185">Reference proteome</keyword>
<dbReference type="PANTHER" id="PTHR46202:SF1">
    <property type="entry name" value="DNA EXCISION REPAIR PROTEIN ERCC-8"/>
    <property type="match status" value="1"/>
</dbReference>
<dbReference type="InterPro" id="IPR042238">
    <property type="entry name" value="Rad28/ERCC8/Ckn1/ATCSA-1"/>
</dbReference>
<dbReference type="GO" id="GO:0031464">
    <property type="term" value="C:Cul4A-RING E3 ubiquitin ligase complex"/>
    <property type="evidence" value="ECO:0007669"/>
    <property type="project" value="TreeGrafter"/>
</dbReference>
<dbReference type="SUPFAM" id="SSF50978">
    <property type="entry name" value="WD40 repeat-like"/>
    <property type="match status" value="1"/>
</dbReference>
<dbReference type="GO" id="GO:0043161">
    <property type="term" value="P:proteasome-mediated ubiquitin-dependent protein catabolic process"/>
    <property type="evidence" value="ECO:0007669"/>
    <property type="project" value="TreeGrafter"/>
</dbReference>
<name>A0A8T0S4I0_PANVG</name>
<dbReference type="PROSITE" id="PS50294">
    <property type="entry name" value="WD_REPEATS_REGION"/>
    <property type="match status" value="1"/>
</dbReference>
<dbReference type="GO" id="GO:0006283">
    <property type="term" value="P:transcription-coupled nucleotide-excision repair"/>
    <property type="evidence" value="ECO:0007669"/>
    <property type="project" value="InterPro"/>
</dbReference>
<feature type="region of interest" description="Disordered" evidence="2">
    <location>
        <begin position="310"/>
        <end position="353"/>
    </location>
</feature>
<keyword evidence="1" id="KW-0853">WD repeat</keyword>
<reference evidence="3" key="1">
    <citation type="submission" date="2020-05" db="EMBL/GenBank/DDBJ databases">
        <title>WGS assembly of Panicum virgatum.</title>
        <authorList>
            <person name="Lovell J.T."/>
            <person name="Jenkins J."/>
            <person name="Shu S."/>
            <person name="Juenger T.E."/>
            <person name="Schmutz J."/>
        </authorList>
    </citation>
    <scope>NUCLEOTIDE SEQUENCE</scope>
    <source>
        <strain evidence="3">AP13</strain>
    </source>
</reference>
<dbReference type="InterPro" id="IPR036322">
    <property type="entry name" value="WD40_repeat_dom_sf"/>
</dbReference>